<dbReference type="GO" id="GO:0006260">
    <property type="term" value="P:DNA replication"/>
    <property type="evidence" value="ECO:0007669"/>
    <property type="project" value="InterPro"/>
</dbReference>
<dbReference type="InterPro" id="IPR027417">
    <property type="entry name" value="P-loop_NTPase"/>
</dbReference>
<keyword evidence="9" id="KW-0862">Zinc</keyword>
<dbReference type="SUPFAM" id="SSF52540">
    <property type="entry name" value="P-loop containing nucleoside triphosphate hydrolases"/>
    <property type="match status" value="1"/>
</dbReference>
<sequence length="595" mass="67180">MEIAEQTLKQYFGYDGFRKGQEHIIRTVLEGQDTVGIMPTGGGKSICYQIPAMVMDRITIVVSPLVSLMKDQVDNLTSIGIPAAFINSTLDAAELRQRVRNTEQGSYKLLYVSPERLASESFTRWLNKLRPSLVAVDEAHCLSQWGHDFRPSYQSIAPFLEQLDERPVVVALTATATPEVTRDIVLSLHLVQPEVYVAGFSRDNLSFSVLSGWDRRDYIMQYLKQHQSDSGIIYAATRKEVDNLYEYLLGKGCSVGRYHAGMEDGERANSQDQFLYDDVQVIVATNAFGMGIDKSNVRFVIHHNMPKNIEAYYQEAGRAGRDGDASECILLYSPEDVRVQKFLIEQSVGSEERQRIELKKLYAMVDYCQTTQCLQSFVLRYFGQEPEADCQRCSNCNQTFDLEDITIAAQQILSCVLRMRERYGIKVVVGVLRGSKDKKILDAKLDKLSTYGLMRGLSDKVVTGYVRHLITDGYLRMSEGQYPVLQLSPKAGPVLKQEARVLMKVLQVKSASRTGKASVDNELFERLRELRRELALMNDVPPYVVFPDTTLRELAAVCPTDRASMLRIKGIGEVKAERYGRQFLEVIQDYLGAPG</sequence>
<dbReference type="GO" id="GO:0046872">
    <property type="term" value="F:metal ion binding"/>
    <property type="evidence" value="ECO:0007669"/>
    <property type="project" value="UniProtKB-KW"/>
</dbReference>
<dbReference type="InterPro" id="IPR002121">
    <property type="entry name" value="HRDC_dom"/>
</dbReference>
<dbReference type="GO" id="GO:0006310">
    <property type="term" value="P:DNA recombination"/>
    <property type="evidence" value="ECO:0007669"/>
    <property type="project" value="UniProtKB-UniRule"/>
</dbReference>
<dbReference type="InterPro" id="IPR006293">
    <property type="entry name" value="DNA_helicase_ATP-dep_RecQ_bac"/>
</dbReference>
<evidence type="ECO:0000256" key="6">
    <source>
        <dbReference type="ARBA" id="ARBA00022763"/>
    </source>
</evidence>
<dbReference type="FunFam" id="3.40.50.300:FF:000296">
    <property type="entry name" value="ATP-dependent DNA helicase RecQ"/>
    <property type="match status" value="1"/>
</dbReference>
<dbReference type="SMART" id="SM00490">
    <property type="entry name" value="HELICc"/>
    <property type="match status" value="1"/>
</dbReference>
<dbReference type="EC" id="5.6.2.4" evidence="16"/>
<dbReference type="InterPro" id="IPR044876">
    <property type="entry name" value="HRDC_dom_sf"/>
</dbReference>
<feature type="domain" description="Helicase C-terminal" evidence="19">
    <location>
        <begin position="218"/>
        <end position="362"/>
    </location>
</feature>
<dbReference type="GO" id="GO:0006281">
    <property type="term" value="P:DNA repair"/>
    <property type="evidence" value="ECO:0007669"/>
    <property type="project" value="UniProtKB-KW"/>
</dbReference>
<dbReference type="InterPro" id="IPR014001">
    <property type="entry name" value="Helicase_ATP-bd"/>
</dbReference>
<dbReference type="FunFam" id="1.10.150.80:FF:000002">
    <property type="entry name" value="ATP-dependent DNA helicase RecQ"/>
    <property type="match status" value="1"/>
</dbReference>
<evidence type="ECO:0000256" key="4">
    <source>
        <dbReference type="ARBA" id="ARBA00022723"/>
    </source>
</evidence>
<dbReference type="PROSITE" id="PS50967">
    <property type="entry name" value="HRDC"/>
    <property type="match status" value="1"/>
</dbReference>
<proteinExistence type="inferred from homology"/>
<evidence type="ECO:0000313" key="20">
    <source>
        <dbReference type="EMBL" id="KPV43856.1"/>
    </source>
</evidence>
<comment type="similarity">
    <text evidence="3">Belongs to the helicase family. RecQ subfamily.</text>
</comment>
<keyword evidence="11" id="KW-0238">DNA-binding</keyword>
<dbReference type="SMART" id="SM00487">
    <property type="entry name" value="DEXDc"/>
    <property type="match status" value="1"/>
</dbReference>
<keyword evidence="21" id="KW-1185">Reference proteome</keyword>
<dbReference type="Pfam" id="PF16124">
    <property type="entry name" value="RecQ_Zn_bind"/>
    <property type="match status" value="1"/>
</dbReference>
<dbReference type="STRING" id="471514.AN477_10405"/>
<evidence type="ECO:0000256" key="15">
    <source>
        <dbReference type="ARBA" id="ARBA00034617"/>
    </source>
</evidence>
<keyword evidence="5" id="KW-0547">Nucleotide-binding</keyword>
<dbReference type="InterPro" id="IPR010997">
    <property type="entry name" value="HRDC-like_sf"/>
</dbReference>
<evidence type="ECO:0000256" key="5">
    <source>
        <dbReference type="ARBA" id="ARBA00022741"/>
    </source>
</evidence>
<dbReference type="PROSITE" id="PS51192">
    <property type="entry name" value="HELICASE_ATP_BIND_1"/>
    <property type="match status" value="1"/>
</dbReference>
<dbReference type="GO" id="GO:0003677">
    <property type="term" value="F:DNA binding"/>
    <property type="evidence" value="ECO:0007669"/>
    <property type="project" value="UniProtKB-KW"/>
</dbReference>
<dbReference type="InterPro" id="IPR036390">
    <property type="entry name" value="WH_DNA-bd_sf"/>
</dbReference>
<dbReference type="PANTHER" id="PTHR13710">
    <property type="entry name" value="DNA HELICASE RECQ FAMILY MEMBER"/>
    <property type="match status" value="1"/>
</dbReference>
<dbReference type="SMART" id="SM00341">
    <property type="entry name" value="HRDC"/>
    <property type="match status" value="1"/>
</dbReference>
<evidence type="ECO:0000256" key="11">
    <source>
        <dbReference type="ARBA" id="ARBA00023125"/>
    </source>
</evidence>
<dbReference type="SMART" id="SM00956">
    <property type="entry name" value="RQC"/>
    <property type="match status" value="1"/>
</dbReference>
<keyword evidence="10" id="KW-0067">ATP-binding</keyword>
<dbReference type="GO" id="GO:0009432">
    <property type="term" value="P:SOS response"/>
    <property type="evidence" value="ECO:0007669"/>
    <property type="project" value="UniProtKB-UniRule"/>
</dbReference>
<dbReference type="Pfam" id="PF00570">
    <property type="entry name" value="HRDC"/>
    <property type="match status" value="1"/>
</dbReference>
<feature type="domain" description="Helicase ATP-binding" evidence="18">
    <location>
        <begin position="25"/>
        <end position="194"/>
    </location>
</feature>
<dbReference type="Gene3D" id="3.40.50.300">
    <property type="entry name" value="P-loop containing nucleotide triphosphate hydrolases"/>
    <property type="match status" value="2"/>
</dbReference>
<dbReference type="InterPro" id="IPR011545">
    <property type="entry name" value="DEAD/DEAH_box_helicase_dom"/>
</dbReference>
<dbReference type="AlphaFoldDB" id="A0A0P9CE31"/>
<dbReference type="PATRIC" id="fig|471514.4.peg.5136"/>
<feature type="domain" description="HRDC" evidence="17">
    <location>
        <begin position="517"/>
        <end position="595"/>
    </location>
</feature>
<evidence type="ECO:0000256" key="13">
    <source>
        <dbReference type="ARBA" id="ARBA00023204"/>
    </source>
</evidence>
<evidence type="ECO:0000259" key="19">
    <source>
        <dbReference type="PROSITE" id="PS51194"/>
    </source>
</evidence>
<comment type="catalytic activity">
    <reaction evidence="15">
        <text>Couples ATP hydrolysis with the unwinding of duplex DNA by translocating in the 3'-5' direction.</text>
        <dbReference type="EC" id="5.6.2.4"/>
    </reaction>
</comment>
<evidence type="ECO:0000256" key="9">
    <source>
        <dbReference type="ARBA" id="ARBA00022833"/>
    </source>
</evidence>
<evidence type="ECO:0000259" key="18">
    <source>
        <dbReference type="PROSITE" id="PS51192"/>
    </source>
</evidence>
<evidence type="ECO:0000256" key="14">
    <source>
        <dbReference type="ARBA" id="ARBA00023235"/>
    </source>
</evidence>
<keyword evidence="12" id="KW-0233">DNA recombination</keyword>
<dbReference type="CDD" id="cd17920">
    <property type="entry name" value="DEXHc_RecQ"/>
    <property type="match status" value="1"/>
</dbReference>
<keyword evidence="14" id="KW-0413">Isomerase</keyword>
<dbReference type="GO" id="GO:0009378">
    <property type="term" value="F:four-way junction helicase activity"/>
    <property type="evidence" value="ECO:0007669"/>
    <property type="project" value="TreeGrafter"/>
</dbReference>
<dbReference type="NCBIfam" id="TIGR01389">
    <property type="entry name" value="recQ"/>
    <property type="match status" value="1"/>
</dbReference>
<evidence type="ECO:0000256" key="3">
    <source>
        <dbReference type="ARBA" id="ARBA00005446"/>
    </source>
</evidence>
<keyword evidence="8" id="KW-0347">Helicase</keyword>
<keyword evidence="4" id="KW-0479">Metal-binding</keyword>
<organism evidence="20 21">
    <name type="scientific">Alicyclobacillus ferrooxydans</name>
    <dbReference type="NCBI Taxonomy" id="471514"/>
    <lineage>
        <taxon>Bacteria</taxon>
        <taxon>Bacillati</taxon>
        <taxon>Bacillota</taxon>
        <taxon>Bacilli</taxon>
        <taxon>Bacillales</taxon>
        <taxon>Alicyclobacillaceae</taxon>
        <taxon>Alicyclobacillus</taxon>
    </lineage>
</organism>
<evidence type="ECO:0000256" key="10">
    <source>
        <dbReference type="ARBA" id="ARBA00022840"/>
    </source>
</evidence>
<dbReference type="GO" id="GO:0016787">
    <property type="term" value="F:hydrolase activity"/>
    <property type="evidence" value="ECO:0007669"/>
    <property type="project" value="UniProtKB-KW"/>
</dbReference>
<dbReference type="Gene3D" id="1.10.10.10">
    <property type="entry name" value="Winged helix-like DNA-binding domain superfamily/Winged helix DNA-binding domain"/>
    <property type="match status" value="1"/>
</dbReference>
<dbReference type="GO" id="GO:0005737">
    <property type="term" value="C:cytoplasm"/>
    <property type="evidence" value="ECO:0007669"/>
    <property type="project" value="TreeGrafter"/>
</dbReference>
<dbReference type="PROSITE" id="PS51194">
    <property type="entry name" value="HELICASE_CTER"/>
    <property type="match status" value="1"/>
</dbReference>
<evidence type="ECO:0000256" key="7">
    <source>
        <dbReference type="ARBA" id="ARBA00022801"/>
    </source>
</evidence>
<evidence type="ECO:0000256" key="8">
    <source>
        <dbReference type="ARBA" id="ARBA00022806"/>
    </source>
</evidence>
<dbReference type="InterPro" id="IPR032284">
    <property type="entry name" value="RecQ_Zn-bd"/>
</dbReference>
<dbReference type="GO" id="GO:0043138">
    <property type="term" value="F:3'-5' DNA helicase activity"/>
    <property type="evidence" value="ECO:0007669"/>
    <property type="project" value="UniProtKB-EC"/>
</dbReference>
<gene>
    <name evidence="20" type="ORF">AN477_10405</name>
</gene>
<keyword evidence="13" id="KW-0234">DNA repair</keyword>
<keyword evidence="6" id="KW-0227">DNA damage</keyword>
<dbReference type="EMBL" id="LJCO01000045">
    <property type="protein sequence ID" value="KPV43856.1"/>
    <property type="molecule type" value="Genomic_DNA"/>
</dbReference>
<dbReference type="InterPro" id="IPR001650">
    <property type="entry name" value="Helicase_C-like"/>
</dbReference>
<dbReference type="Gene3D" id="1.10.150.80">
    <property type="entry name" value="HRDC domain"/>
    <property type="match status" value="1"/>
</dbReference>
<dbReference type="Pfam" id="PF09382">
    <property type="entry name" value="RQC"/>
    <property type="match status" value="1"/>
</dbReference>
<evidence type="ECO:0000256" key="16">
    <source>
        <dbReference type="NCBIfam" id="TIGR01389"/>
    </source>
</evidence>
<dbReference type="PANTHER" id="PTHR13710:SF105">
    <property type="entry name" value="ATP-DEPENDENT DNA HELICASE Q1"/>
    <property type="match status" value="1"/>
</dbReference>
<evidence type="ECO:0000256" key="2">
    <source>
        <dbReference type="ARBA" id="ARBA00001947"/>
    </source>
</evidence>
<accession>A0A0P9CE31</accession>
<keyword evidence="7" id="KW-0378">Hydrolase</keyword>
<dbReference type="GO" id="GO:0030894">
    <property type="term" value="C:replisome"/>
    <property type="evidence" value="ECO:0007669"/>
    <property type="project" value="TreeGrafter"/>
</dbReference>
<dbReference type="SUPFAM" id="SSF46785">
    <property type="entry name" value="Winged helix' DNA-binding domain"/>
    <property type="match status" value="1"/>
</dbReference>
<dbReference type="NCBIfam" id="TIGR00614">
    <property type="entry name" value="recQ_fam"/>
    <property type="match status" value="1"/>
</dbReference>
<dbReference type="InterPro" id="IPR036388">
    <property type="entry name" value="WH-like_DNA-bd_sf"/>
</dbReference>
<evidence type="ECO:0000256" key="1">
    <source>
        <dbReference type="ARBA" id="ARBA00001946"/>
    </source>
</evidence>
<dbReference type="GO" id="GO:0043590">
    <property type="term" value="C:bacterial nucleoid"/>
    <property type="evidence" value="ECO:0007669"/>
    <property type="project" value="TreeGrafter"/>
</dbReference>
<dbReference type="InterPro" id="IPR004589">
    <property type="entry name" value="DNA_helicase_ATP-dep_RecQ"/>
</dbReference>
<dbReference type="GO" id="GO:0005524">
    <property type="term" value="F:ATP binding"/>
    <property type="evidence" value="ECO:0007669"/>
    <property type="project" value="UniProtKB-KW"/>
</dbReference>
<dbReference type="InterPro" id="IPR018982">
    <property type="entry name" value="RQC_domain"/>
</dbReference>
<dbReference type="Pfam" id="PF00270">
    <property type="entry name" value="DEAD"/>
    <property type="match status" value="1"/>
</dbReference>
<dbReference type="SUPFAM" id="SSF47819">
    <property type="entry name" value="HRDC-like"/>
    <property type="match status" value="1"/>
</dbReference>
<reference evidence="20 21" key="1">
    <citation type="submission" date="2015-09" db="EMBL/GenBank/DDBJ databases">
        <title>Draft genome sequence of Alicyclobacillus ferrooxydans DSM 22381.</title>
        <authorList>
            <person name="Hemp J."/>
        </authorList>
    </citation>
    <scope>NUCLEOTIDE SEQUENCE [LARGE SCALE GENOMIC DNA]</scope>
    <source>
        <strain evidence="20 21">TC-34</strain>
    </source>
</reference>
<name>A0A0P9CE31_9BACL</name>
<comment type="caution">
    <text evidence="20">The sequence shown here is derived from an EMBL/GenBank/DDBJ whole genome shotgun (WGS) entry which is preliminary data.</text>
</comment>
<dbReference type="Proteomes" id="UP000050482">
    <property type="component" value="Unassembled WGS sequence"/>
</dbReference>
<comment type="cofactor">
    <cofactor evidence="2">
        <name>Zn(2+)</name>
        <dbReference type="ChEBI" id="CHEBI:29105"/>
    </cofactor>
</comment>
<comment type="cofactor">
    <cofactor evidence="1">
        <name>Mg(2+)</name>
        <dbReference type="ChEBI" id="CHEBI:18420"/>
    </cofactor>
</comment>
<dbReference type="CDD" id="cd18794">
    <property type="entry name" value="SF2_C_RecQ"/>
    <property type="match status" value="1"/>
</dbReference>
<evidence type="ECO:0000256" key="12">
    <source>
        <dbReference type="ARBA" id="ARBA00023172"/>
    </source>
</evidence>
<evidence type="ECO:0000313" key="21">
    <source>
        <dbReference type="Proteomes" id="UP000050482"/>
    </source>
</evidence>
<protein>
    <recommendedName>
        <fullName evidence="16">DNA helicase RecQ</fullName>
        <ecNumber evidence="16">5.6.2.4</ecNumber>
    </recommendedName>
</protein>
<evidence type="ECO:0000259" key="17">
    <source>
        <dbReference type="PROSITE" id="PS50967"/>
    </source>
</evidence>
<dbReference type="Pfam" id="PF00271">
    <property type="entry name" value="Helicase_C"/>
    <property type="match status" value="1"/>
</dbReference>